<protein>
    <recommendedName>
        <fullName evidence="4">TIL domain-containing protein</fullName>
    </recommendedName>
</protein>
<organism evidence="2 3">
    <name type="scientific">Tribolium castaneum</name>
    <name type="common">Red flour beetle</name>
    <dbReference type="NCBI Taxonomy" id="7070"/>
    <lineage>
        <taxon>Eukaryota</taxon>
        <taxon>Metazoa</taxon>
        <taxon>Ecdysozoa</taxon>
        <taxon>Arthropoda</taxon>
        <taxon>Hexapoda</taxon>
        <taxon>Insecta</taxon>
        <taxon>Pterygota</taxon>
        <taxon>Neoptera</taxon>
        <taxon>Endopterygota</taxon>
        <taxon>Coleoptera</taxon>
        <taxon>Polyphaga</taxon>
        <taxon>Cucujiformia</taxon>
        <taxon>Tenebrionidae</taxon>
        <taxon>Tenebrionidae incertae sedis</taxon>
        <taxon>Tribolium</taxon>
    </lineage>
</organism>
<reference evidence="2 3" key="2">
    <citation type="journal article" date="2010" name="Nucleic Acids Res.">
        <title>BeetleBase in 2010: revisions to provide comprehensive genomic information for Tribolium castaneum.</title>
        <authorList>
            <person name="Kim H.S."/>
            <person name="Murphy T."/>
            <person name="Xia J."/>
            <person name="Caragea D."/>
            <person name="Park Y."/>
            <person name="Beeman R.W."/>
            <person name="Lorenzen M.D."/>
            <person name="Butcher S."/>
            <person name="Manak J.R."/>
            <person name="Brown S.J."/>
        </authorList>
    </citation>
    <scope>GENOME REANNOTATION</scope>
    <source>
        <strain evidence="2 3">Georgia GA2</strain>
    </source>
</reference>
<dbReference type="EMBL" id="KQ971371">
    <property type="protein sequence ID" value="KYB25479.1"/>
    <property type="molecule type" value="Genomic_DNA"/>
</dbReference>
<evidence type="ECO:0000313" key="2">
    <source>
        <dbReference type="EMBL" id="KYB25479.1"/>
    </source>
</evidence>
<dbReference type="InterPro" id="IPR036084">
    <property type="entry name" value="Ser_inhib-like_sf"/>
</dbReference>
<keyword evidence="3" id="KW-1185">Reference proteome</keyword>
<dbReference type="KEGG" id="tca:103314179"/>
<evidence type="ECO:0000256" key="1">
    <source>
        <dbReference type="SAM" id="SignalP"/>
    </source>
</evidence>
<keyword evidence="1" id="KW-0732">Signal</keyword>
<accession>A0A139WC00</accession>
<name>A0A139WC00_TRICA</name>
<feature type="chain" id="PRO_5007299656" description="TIL domain-containing protein" evidence="1">
    <location>
        <begin position="20"/>
        <end position="143"/>
    </location>
</feature>
<dbReference type="Proteomes" id="UP000007266">
    <property type="component" value="Linkage group 9"/>
</dbReference>
<evidence type="ECO:0000313" key="3">
    <source>
        <dbReference type="Proteomes" id="UP000007266"/>
    </source>
</evidence>
<sequence>MLSKNILVILLLFVVAVHSSSNNTSTSTNRGTTPVNINRGLCAQNETRAFLLGCESSCRNLRQTCRLSSRCVCKSGFFRDIKTRICVIEQNCSNYFYLRIWSMVNRIFRIILSLIRPFVPTTVVDAVGLLLTANRVRQLILPL</sequence>
<reference evidence="2 3" key="1">
    <citation type="journal article" date="2008" name="Nature">
        <title>The genome of the model beetle and pest Tribolium castaneum.</title>
        <authorList>
            <consortium name="Tribolium Genome Sequencing Consortium"/>
            <person name="Richards S."/>
            <person name="Gibbs R.A."/>
            <person name="Weinstock G.M."/>
            <person name="Brown S.J."/>
            <person name="Denell R."/>
            <person name="Beeman R.W."/>
            <person name="Gibbs R."/>
            <person name="Beeman R.W."/>
            <person name="Brown S.J."/>
            <person name="Bucher G."/>
            <person name="Friedrich M."/>
            <person name="Grimmelikhuijzen C.J."/>
            <person name="Klingler M."/>
            <person name="Lorenzen M."/>
            <person name="Richards S."/>
            <person name="Roth S."/>
            <person name="Schroder R."/>
            <person name="Tautz D."/>
            <person name="Zdobnov E.M."/>
            <person name="Muzny D."/>
            <person name="Gibbs R.A."/>
            <person name="Weinstock G.M."/>
            <person name="Attaway T."/>
            <person name="Bell S."/>
            <person name="Buhay C.J."/>
            <person name="Chandrabose M.N."/>
            <person name="Chavez D."/>
            <person name="Clerk-Blankenburg K.P."/>
            <person name="Cree A."/>
            <person name="Dao M."/>
            <person name="Davis C."/>
            <person name="Chacko J."/>
            <person name="Dinh H."/>
            <person name="Dugan-Rocha S."/>
            <person name="Fowler G."/>
            <person name="Garner T.T."/>
            <person name="Garnes J."/>
            <person name="Gnirke A."/>
            <person name="Hawes A."/>
            <person name="Hernandez J."/>
            <person name="Hines S."/>
            <person name="Holder M."/>
            <person name="Hume J."/>
            <person name="Jhangiani S.N."/>
            <person name="Joshi V."/>
            <person name="Khan Z.M."/>
            <person name="Jackson L."/>
            <person name="Kovar C."/>
            <person name="Kowis A."/>
            <person name="Lee S."/>
            <person name="Lewis L.R."/>
            <person name="Margolis J."/>
            <person name="Morgan M."/>
            <person name="Nazareth L.V."/>
            <person name="Nguyen N."/>
            <person name="Okwuonu G."/>
            <person name="Parker D."/>
            <person name="Richards S."/>
            <person name="Ruiz S.J."/>
            <person name="Santibanez J."/>
            <person name="Savard J."/>
            <person name="Scherer S.E."/>
            <person name="Schneider B."/>
            <person name="Sodergren E."/>
            <person name="Tautz D."/>
            <person name="Vattahil S."/>
            <person name="Villasana D."/>
            <person name="White C.S."/>
            <person name="Wright R."/>
            <person name="Park Y."/>
            <person name="Beeman R.W."/>
            <person name="Lord J."/>
            <person name="Oppert B."/>
            <person name="Lorenzen M."/>
            <person name="Brown S."/>
            <person name="Wang L."/>
            <person name="Savard J."/>
            <person name="Tautz D."/>
            <person name="Richards S."/>
            <person name="Weinstock G."/>
            <person name="Gibbs R.A."/>
            <person name="Liu Y."/>
            <person name="Worley K."/>
            <person name="Weinstock G."/>
            <person name="Elsik C.G."/>
            <person name="Reese J.T."/>
            <person name="Elhaik E."/>
            <person name="Landan G."/>
            <person name="Graur D."/>
            <person name="Arensburger P."/>
            <person name="Atkinson P."/>
            <person name="Beeman R.W."/>
            <person name="Beidler J."/>
            <person name="Brown S.J."/>
            <person name="Demuth J.P."/>
            <person name="Drury D.W."/>
            <person name="Du Y.Z."/>
            <person name="Fujiwara H."/>
            <person name="Lorenzen M."/>
            <person name="Maselli V."/>
            <person name="Osanai M."/>
            <person name="Park Y."/>
            <person name="Robertson H.M."/>
            <person name="Tu Z."/>
            <person name="Wang J.J."/>
            <person name="Wang S."/>
            <person name="Richards S."/>
            <person name="Song H."/>
            <person name="Zhang L."/>
            <person name="Sodergren E."/>
            <person name="Werner D."/>
            <person name="Stanke M."/>
            <person name="Morgenstern B."/>
            <person name="Solovyev V."/>
            <person name="Kosarev P."/>
            <person name="Brown G."/>
            <person name="Chen H.C."/>
            <person name="Ermolaeva O."/>
            <person name="Hlavina W."/>
            <person name="Kapustin Y."/>
            <person name="Kiryutin B."/>
            <person name="Kitts P."/>
            <person name="Maglott D."/>
            <person name="Pruitt K."/>
            <person name="Sapojnikov V."/>
            <person name="Souvorov A."/>
            <person name="Mackey A.J."/>
            <person name="Waterhouse R.M."/>
            <person name="Wyder S."/>
            <person name="Zdobnov E.M."/>
            <person name="Zdobnov E.M."/>
            <person name="Wyder S."/>
            <person name="Kriventseva E.V."/>
            <person name="Kadowaki T."/>
            <person name="Bork P."/>
            <person name="Aranda M."/>
            <person name="Bao R."/>
            <person name="Beermann A."/>
            <person name="Berns N."/>
            <person name="Bolognesi R."/>
            <person name="Bonneton F."/>
            <person name="Bopp D."/>
            <person name="Brown S.J."/>
            <person name="Bucher G."/>
            <person name="Butts T."/>
            <person name="Chaumot A."/>
            <person name="Denell R.E."/>
            <person name="Ferrier D.E."/>
            <person name="Friedrich M."/>
            <person name="Gordon C.M."/>
            <person name="Jindra M."/>
            <person name="Klingler M."/>
            <person name="Lan Q."/>
            <person name="Lattorff H.M."/>
            <person name="Laudet V."/>
            <person name="von Levetsow C."/>
            <person name="Liu Z."/>
            <person name="Lutz R."/>
            <person name="Lynch J.A."/>
            <person name="da Fonseca R.N."/>
            <person name="Posnien N."/>
            <person name="Reuter R."/>
            <person name="Roth S."/>
            <person name="Savard J."/>
            <person name="Schinko J.B."/>
            <person name="Schmitt C."/>
            <person name="Schoppmeier M."/>
            <person name="Schroder R."/>
            <person name="Shippy T.D."/>
            <person name="Simonnet F."/>
            <person name="Marques-Souza H."/>
            <person name="Tautz D."/>
            <person name="Tomoyasu Y."/>
            <person name="Trauner J."/>
            <person name="Van der Zee M."/>
            <person name="Vervoort M."/>
            <person name="Wittkopp N."/>
            <person name="Wimmer E.A."/>
            <person name="Yang X."/>
            <person name="Jones A.K."/>
            <person name="Sattelle D.B."/>
            <person name="Ebert P.R."/>
            <person name="Nelson D."/>
            <person name="Scott J.G."/>
            <person name="Beeman R.W."/>
            <person name="Muthukrishnan S."/>
            <person name="Kramer K.J."/>
            <person name="Arakane Y."/>
            <person name="Beeman R.W."/>
            <person name="Zhu Q."/>
            <person name="Hogenkamp D."/>
            <person name="Dixit R."/>
            <person name="Oppert B."/>
            <person name="Jiang H."/>
            <person name="Zou Z."/>
            <person name="Marshall J."/>
            <person name="Elpidina E."/>
            <person name="Vinokurov K."/>
            <person name="Oppert C."/>
            <person name="Zou Z."/>
            <person name="Evans J."/>
            <person name="Lu Z."/>
            <person name="Zhao P."/>
            <person name="Sumathipala N."/>
            <person name="Altincicek B."/>
            <person name="Vilcinskas A."/>
            <person name="Williams M."/>
            <person name="Hultmark D."/>
            <person name="Hetru C."/>
            <person name="Jiang H."/>
            <person name="Grimmelikhuijzen C.J."/>
            <person name="Hauser F."/>
            <person name="Cazzamali G."/>
            <person name="Williamson M."/>
            <person name="Park Y."/>
            <person name="Li B."/>
            <person name="Tanaka Y."/>
            <person name="Predel R."/>
            <person name="Neupert S."/>
            <person name="Schachtner J."/>
            <person name="Verleyen P."/>
            <person name="Raible F."/>
            <person name="Bork P."/>
            <person name="Friedrich M."/>
            <person name="Walden K.K."/>
            <person name="Robertson H.M."/>
            <person name="Angeli S."/>
            <person name="Foret S."/>
            <person name="Bucher G."/>
            <person name="Schuetz S."/>
            <person name="Maleszka R."/>
            <person name="Wimmer E.A."/>
            <person name="Beeman R.W."/>
            <person name="Lorenzen M."/>
            <person name="Tomoyasu Y."/>
            <person name="Miller S.C."/>
            <person name="Grossmann D."/>
            <person name="Bucher G."/>
        </authorList>
    </citation>
    <scope>NUCLEOTIDE SEQUENCE [LARGE SCALE GENOMIC DNA]</scope>
    <source>
        <strain evidence="2 3">Georgia GA2</strain>
    </source>
</reference>
<dbReference type="OrthoDB" id="10381046at2759"/>
<proteinExistence type="predicted"/>
<evidence type="ECO:0008006" key="4">
    <source>
        <dbReference type="Google" id="ProtNLM"/>
    </source>
</evidence>
<dbReference type="AlphaFoldDB" id="A0A139WC00"/>
<dbReference type="SUPFAM" id="SSF57567">
    <property type="entry name" value="Serine protease inhibitors"/>
    <property type="match status" value="1"/>
</dbReference>
<dbReference type="InParanoid" id="A0A139WC00"/>
<gene>
    <name evidence="2" type="primary">AUGUSTUS-3.0.2_34245</name>
    <name evidence="2" type="ORF">TcasGA2_TC034245</name>
</gene>
<feature type="signal peptide" evidence="1">
    <location>
        <begin position="1"/>
        <end position="19"/>
    </location>
</feature>
<dbReference type="Gene3D" id="2.10.25.10">
    <property type="entry name" value="Laminin"/>
    <property type="match status" value="1"/>
</dbReference>